<proteinExistence type="predicted"/>
<keyword evidence="3" id="KW-1185">Reference proteome</keyword>
<dbReference type="Proteomes" id="UP001485226">
    <property type="component" value="Unassembled WGS sequence"/>
</dbReference>
<dbReference type="InterPro" id="IPR050902">
    <property type="entry name" value="ABC_Transporter_SBP"/>
</dbReference>
<dbReference type="PANTHER" id="PTHR30535">
    <property type="entry name" value="VITAMIN B12-BINDING PROTEIN"/>
    <property type="match status" value="1"/>
</dbReference>
<comment type="caution">
    <text evidence="2">The sequence shown here is derived from an EMBL/GenBank/DDBJ whole genome shotgun (WGS) entry which is preliminary data.</text>
</comment>
<dbReference type="Gene3D" id="3.40.50.1980">
    <property type="entry name" value="Nitrogenase molybdenum iron protein domain"/>
    <property type="match status" value="2"/>
</dbReference>
<protein>
    <submittedName>
        <fullName evidence="2">ABC transporter substrate-binding protein</fullName>
    </submittedName>
</protein>
<evidence type="ECO:0000313" key="3">
    <source>
        <dbReference type="Proteomes" id="UP001485226"/>
    </source>
</evidence>
<dbReference type="EMBL" id="JBBYHS010000009">
    <property type="protein sequence ID" value="MEL1254141.1"/>
    <property type="molecule type" value="Genomic_DNA"/>
</dbReference>
<dbReference type="RefSeq" id="WP_341692185.1">
    <property type="nucleotide sequence ID" value="NZ_JBBYHS010000009.1"/>
</dbReference>
<dbReference type="SUPFAM" id="SSF53807">
    <property type="entry name" value="Helical backbone' metal receptor"/>
    <property type="match status" value="1"/>
</dbReference>
<accession>A0ABU9IPJ1</accession>
<dbReference type="InterPro" id="IPR002491">
    <property type="entry name" value="ABC_transptr_periplasmic_BD"/>
</dbReference>
<evidence type="ECO:0000259" key="1">
    <source>
        <dbReference type="PROSITE" id="PS50983"/>
    </source>
</evidence>
<sequence length="283" mass="31185">MKMRIWEIQLLGSILFFCSFLTYAQPKRIITLDGAITETVVDLGFEKQIIAVDVTSEFPQFIKKLPKVSKNRSVSAEGLMAFRPDLIIAPYGDVPYGVIQSLKAAGIRFVAVKQEYTVKGALQFIREVGIALGEKEKGNKLALDTGQRIDKVLQTVKKNKKKPKVLFIYARGTGTMTVAGKGSNMDAIITLAGGRNAIQEFNRYKTYSTEALVNANPDVLFLFDFGMESLGGSSGLFKMPGVAYTNAGKNKRIAAMDGPLMINFSTRLDQAILALHQEFIKVK</sequence>
<organism evidence="2 3">
    <name type="scientific">Flavobacterium calami</name>
    <dbReference type="NCBI Taxonomy" id="3139144"/>
    <lineage>
        <taxon>Bacteria</taxon>
        <taxon>Pseudomonadati</taxon>
        <taxon>Bacteroidota</taxon>
        <taxon>Flavobacteriia</taxon>
        <taxon>Flavobacteriales</taxon>
        <taxon>Flavobacteriaceae</taxon>
        <taxon>Flavobacterium</taxon>
    </lineage>
</organism>
<dbReference type="Pfam" id="PF01497">
    <property type="entry name" value="Peripla_BP_2"/>
    <property type="match status" value="1"/>
</dbReference>
<gene>
    <name evidence="2" type="ORF">AAEO57_10165</name>
</gene>
<dbReference type="PANTHER" id="PTHR30535:SF4">
    <property type="entry name" value="HEMIN-BINDING PERIPLASMIC PROTEIN HMUT"/>
    <property type="match status" value="1"/>
</dbReference>
<name>A0ABU9IPJ1_9FLAO</name>
<dbReference type="PROSITE" id="PS50983">
    <property type="entry name" value="FE_B12_PBP"/>
    <property type="match status" value="1"/>
</dbReference>
<evidence type="ECO:0000313" key="2">
    <source>
        <dbReference type="EMBL" id="MEL1254141.1"/>
    </source>
</evidence>
<reference evidence="2 3" key="1">
    <citation type="submission" date="2024-04" db="EMBL/GenBank/DDBJ databases">
        <title>Flavobacterium sp. DGU38 16S ribosomal RNA gene Genome sequencing and assembly.</title>
        <authorList>
            <person name="Park S."/>
        </authorList>
    </citation>
    <scope>NUCLEOTIDE SEQUENCE [LARGE SCALE GENOMIC DNA]</scope>
    <source>
        <strain evidence="2 3">DGU38</strain>
    </source>
</reference>
<feature type="domain" description="Fe/B12 periplasmic-binding" evidence="1">
    <location>
        <begin position="28"/>
        <end position="283"/>
    </location>
</feature>